<sequence>MNGAERKASENAARATPRRIGERRRSWSALGAQLSGSSVADIAQASSDAGARTTLLDAPTPPRTTTRCSSPPSGPGTPLATLGLFLDRGRKTPTMKDLKQATRACLQLANYVGRPNTTRRCTSWTWRCGMRPAPANDPMGQGEELKPGLTPERGPPLADLAALLDARRTAPTPAPSKNEATLLAAGHRDP</sequence>
<gene>
    <name evidence="2" type="ORF">B0H17DRAFT_1126350</name>
</gene>
<proteinExistence type="predicted"/>
<feature type="compositionally biased region" description="Low complexity" evidence="1">
    <location>
        <begin position="51"/>
        <end position="79"/>
    </location>
</feature>
<dbReference type="AlphaFoldDB" id="A0AAD7M8E7"/>
<dbReference type="EMBL" id="JARKIE010000008">
    <property type="protein sequence ID" value="KAJ7705543.1"/>
    <property type="molecule type" value="Genomic_DNA"/>
</dbReference>
<protein>
    <submittedName>
        <fullName evidence="2">Uncharacterized protein</fullName>
    </submittedName>
</protein>
<organism evidence="2 3">
    <name type="scientific">Mycena rosella</name>
    <name type="common">Pink bonnet</name>
    <name type="synonym">Agaricus rosellus</name>
    <dbReference type="NCBI Taxonomy" id="1033263"/>
    <lineage>
        <taxon>Eukaryota</taxon>
        <taxon>Fungi</taxon>
        <taxon>Dikarya</taxon>
        <taxon>Basidiomycota</taxon>
        <taxon>Agaricomycotina</taxon>
        <taxon>Agaricomycetes</taxon>
        <taxon>Agaricomycetidae</taxon>
        <taxon>Agaricales</taxon>
        <taxon>Marasmiineae</taxon>
        <taxon>Mycenaceae</taxon>
        <taxon>Mycena</taxon>
    </lineage>
</organism>
<evidence type="ECO:0000256" key="1">
    <source>
        <dbReference type="SAM" id="MobiDB-lite"/>
    </source>
</evidence>
<evidence type="ECO:0000313" key="3">
    <source>
        <dbReference type="Proteomes" id="UP001221757"/>
    </source>
</evidence>
<evidence type="ECO:0000313" key="2">
    <source>
        <dbReference type="EMBL" id="KAJ7705543.1"/>
    </source>
</evidence>
<accession>A0AAD7M8E7</accession>
<comment type="caution">
    <text evidence="2">The sequence shown here is derived from an EMBL/GenBank/DDBJ whole genome shotgun (WGS) entry which is preliminary data.</text>
</comment>
<keyword evidence="3" id="KW-1185">Reference proteome</keyword>
<reference evidence="2" key="1">
    <citation type="submission" date="2023-03" db="EMBL/GenBank/DDBJ databases">
        <title>Massive genome expansion in bonnet fungi (Mycena s.s.) driven by repeated elements and novel gene families across ecological guilds.</title>
        <authorList>
            <consortium name="Lawrence Berkeley National Laboratory"/>
            <person name="Harder C.B."/>
            <person name="Miyauchi S."/>
            <person name="Viragh M."/>
            <person name="Kuo A."/>
            <person name="Thoen E."/>
            <person name="Andreopoulos B."/>
            <person name="Lu D."/>
            <person name="Skrede I."/>
            <person name="Drula E."/>
            <person name="Henrissat B."/>
            <person name="Morin E."/>
            <person name="Kohler A."/>
            <person name="Barry K."/>
            <person name="LaButti K."/>
            <person name="Morin E."/>
            <person name="Salamov A."/>
            <person name="Lipzen A."/>
            <person name="Mereny Z."/>
            <person name="Hegedus B."/>
            <person name="Baldrian P."/>
            <person name="Stursova M."/>
            <person name="Weitz H."/>
            <person name="Taylor A."/>
            <person name="Grigoriev I.V."/>
            <person name="Nagy L.G."/>
            <person name="Martin F."/>
            <person name="Kauserud H."/>
        </authorList>
    </citation>
    <scope>NUCLEOTIDE SEQUENCE</scope>
    <source>
        <strain evidence="2">CBHHK067</strain>
    </source>
</reference>
<feature type="region of interest" description="Disordered" evidence="1">
    <location>
        <begin position="1"/>
        <end position="79"/>
    </location>
</feature>
<dbReference type="Proteomes" id="UP001221757">
    <property type="component" value="Unassembled WGS sequence"/>
</dbReference>
<name>A0AAD7M8E7_MYCRO</name>
<feature type="region of interest" description="Disordered" evidence="1">
    <location>
        <begin position="135"/>
        <end position="190"/>
    </location>
</feature>